<proteinExistence type="inferred from homology"/>
<name>A0A328U428_9BACL</name>
<comment type="similarity">
    <text evidence="1 3">Belongs to the short-chain dehydrogenases/reductases (SDR) family.</text>
</comment>
<sequence length="259" mass="28179">MTVLHGKIVLITGAATGIGAETVKLLAAEGAVPILTGRRLDKLQEAASRISGRHGCYRMDVTDTDEVTRVVQQIAAEYGRIDILLNNAGYGVFELFADAPIERFQAMMDTNYMGIIRCTKAVLPYMQKQGGGHIINVASMAGKLSTSKSSGYAATKHAVLGLTNAMRSEFAAMNIYVTAINPGPIDTPFLHTADPGGQYANRVRGYMLKPARVAETIVNVMKRRKPEVDLPRSASIGIRIYGLFPRLADRIAGRWLNRK</sequence>
<comment type="caution">
    <text evidence="4">The sequence shown here is derived from an EMBL/GenBank/DDBJ whole genome shotgun (WGS) entry which is preliminary data.</text>
</comment>
<dbReference type="PANTHER" id="PTHR44196:SF1">
    <property type="entry name" value="DEHYDROGENASE_REDUCTASE SDR FAMILY MEMBER 7B"/>
    <property type="match status" value="1"/>
</dbReference>
<dbReference type="InterPro" id="IPR036291">
    <property type="entry name" value="NAD(P)-bd_dom_sf"/>
</dbReference>
<evidence type="ECO:0000256" key="3">
    <source>
        <dbReference type="RuleBase" id="RU000363"/>
    </source>
</evidence>
<keyword evidence="5" id="KW-1185">Reference proteome</keyword>
<evidence type="ECO:0000313" key="4">
    <source>
        <dbReference type="EMBL" id="RAP77379.1"/>
    </source>
</evidence>
<dbReference type="EMBL" id="QLUW01000001">
    <property type="protein sequence ID" value="RAP77379.1"/>
    <property type="molecule type" value="Genomic_DNA"/>
</dbReference>
<evidence type="ECO:0000256" key="1">
    <source>
        <dbReference type="ARBA" id="ARBA00006484"/>
    </source>
</evidence>
<dbReference type="InterPro" id="IPR020904">
    <property type="entry name" value="Sc_DH/Rdtase_CS"/>
</dbReference>
<dbReference type="PANTHER" id="PTHR44196">
    <property type="entry name" value="DEHYDROGENASE/REDUCTASE SDR FAMILY MEMBER 7B"/>
    <property type="match status" value="1"/>
</dbReference>
<dbReference type="SUPFAM" id="SSF51735">
    <property type="entry name" value="NAD(P)-binding Rossmann-fold domains"/>
    <property type="match status" value="1"/>
</dbReference>
<reference evidence="4 5" key="1">
    <citation type="submission" date="2018-06" db="EMBL/GenBank/DDBJ databases">
        <title>Paenibacillus montanisoli sp. nov., isolated from mountain area soil.</title>
        <authorList>
            <person name="Wu M."/>
        </authorList>
    </citation>
    <scope>NUCLEOTIDE SEQUENCE [LARGE SCALE GENOMIC DNA]</scope>
    <source>
        <strain evidence="4 5">RA17</strain>
    </source>
</reference>
<dbReference type="GO" id="GO:0016616">
    <property type="term" value="F:oxidoreductase activity, acting on the CH-OH group of donors, NAD or NADP as acceptor"/>
    <property type="evidence" value="ECO:0007669"/>
    <property type="project" value="UniProtKB-ARBA"/>
</dbReference>
<dbReference type="InterPro" id="IPR002347">
    <property type="entry name" value="SDR_fam"/>
</dbReference>
<keyword evidence="2" id="KW-0560">Oxidoreductase</keyword>
<protein>
    <submittedName>
        <fullName evidence="4">Oxidoreductase</fullName>
    </submittedName>
</protein>
<dbReference type="PRINTS" id="PR00080">
    <property type="entry name" value="SDRFAMILY"/>
</dbReference>
<evidence type="ECO:0000313" key="5">
    <source>
        <dbReference type="Proteomes" id="UP000249260"/>
    </source>
</evidence>
<dbReference type="GO" id="GO:0016020">
    <property type="term" value="C:membrane"/>
    <property type="evidence" value="ECO:0007669"/>
    <property type="project" value="TreeGrafter"/>
</dbReference>
<dbReference type="AlphaFoldDB" id="A0A328U428"/>
<dbReference type="OrthoDB" id="9793345at2"/>
<accession>A0A328U428</accession>
<organism evidence="4 5">
    <name type="scientific">Paenibacillus montanisoli</name>
    <dbReference type="NCBI Taxonomy" id="2081970"/>
    <lineage>
        <taxon>Bacteria</taxon>
        <taxon>Bacillati</taxon>
        <taxon>Bacillota</taxon>
        <taxon>Bacilli</taxon>
        <taxon>Bacillales</taxon>
        <taxon>Paenibacillaceae</taxon>
        <taxon>Paenibacillus</taxon>
    </lineage>
</organism>
<dbReference type="Gene3D" id="3.40.50.720">
    <property type="entry name" value="NAD(P)-binding Rossmann-like Domain"/>
    <property type="match status" value="1"/>
</dbReference>
<dbReference type="PROSITE" id="PS00061">
    <property type="entry name" value="ADH_SHORT"/>
    <property type="match status" value="1"/>
</dbReference>
<evidence type="ECO:0000256" key="2">
    <source>
        <dbReference type="ARBA" id="ARBA00023002"/>
    </source>
</evidence>
<dbReference type="Proteomes" id="UP000249260">
    <property type="component" value="Unassembled WGS sequence"/>
</dbReference>
<gene>
    <name evidence="4" type="ORF">DL346_02510</name>
</gene>
<dbReference type="PRINTS" id="PR00081">
    <property type="entry name" value="GDHRDH"/>
</dbReference>
<dbReference type="FunFam" id="3.40.50.720:FF:000047">
    <property type="entry name" value="NADP-dependent L-serine/L-allo-threonine dehydrogenase"/>
    <property type="match status" value="1"/>
</dbReference>
<dbReference type="RefSeq" id="WP_112880503.1">
    <property type="nucleotide sequence ID" value="NZ_QLUW01000001.1"/>
</dbReference>
<dbReference type="Pfam" id="PF00106">
    <property type="entry name" value="adh_short"/>
    <property type="match status" value="1"/>
</dbReference>